<protein>
    <submittedName>
        <fullName evidence="3">Uncharacterized protein LOC110193205</fullName>
    </submittedName>
</protein>
<feature type="compositionally biased region" description="Basic and acidic residues" evidence="1">
    <location>
        <begin position="112"/>
        <end position="122"/>
    </location>
</feature>
<feature type="compositionally biased region" description="Acidic residues" evidence="1">
    <location>
        <begin position="150"/>
        <end position="172"/>
    </location>
</feature>
<dbReference type="GeneID" id="110193205"/>
<feature type="compositionally biased region" description="Acidic residues" evidence="1">
    <location>
        <begin position="102"/>
        <end position="111"/>
    </location>
</feature>
<keyword evidence="2" id="KW-1185">Reference proteome</keyword>
<dbReference type="RefSeq" id="XP_020820515.1">
    <property type="nucleotide sequence ID" value="XM_020964856.1"/>
</dbReference>
<reference evidence="3" key="1">
    <citation type="submission" date="2025-08" db="UniProtKB">
        <authorList>
            <consortium name="RefSeq"/>
        </authorList>
    </citation>
    <scope>IDENTIFICATION</scope>
    <source>
        <tissue evidence="3">Spleen</tissue>
    </source>
</reference>
<feature type="compositionally biased region" description="Basic and acidic residues" evidence="1">
    <location>
        <begin position="130"/>
        <end position="149"/>
    </location>
</feature>
<evidence type="ECO:0000313" key="2">
    <source>
        <dbReference type="Proteomes" id="UP000515140"/>
    </source>
</evidence>
<dbReference type="AlphaFoldDB" id="A0A6P5IET9"/>
<evidence type="ECO:0000256" key="1">
    <source>
        <dbReference type="SAM" id="MobiDB-lite"/>
    </source>
</evidence>
<sequence>MEVMGGQAPAGPGGLAAVNMGPEALILAVAVAGAGGGPSPTTGSGSSPETDTWTWTWTWKGEWSGQDIALGPTLAALLLLYAALWASVVELRWRVLDLAQQQEEEPDQEAGAEERAETRAEAEAGAEAKQVQERETEQESELKHERDAAPEIETESEAEAEAEVEAEAELEELREPSGAWGPKEPASLCEIGPWTNVPVLGMCARPVRLAAVVVAVRSGLVLKMTTLDARARGLLLSRSQQVILDEGSFRSLRPLRVDLVRMNRCWNNGRFFPRLGAFQEHLLNLLEWEARQARTNILVFLDNKAMKKIYHRVFNAYKMVGDPKVSGLSFQQLLEILLSCKKITTTYIKRSSIAVMVEGEDAHLLNFGAGYGVNLGQRGLESSEELATNMATSGDPRDVFQPLSANTKESREIVDDSKSDGLFGVLFE</sequence>
<gene>
    <name evidence="3" type="primary">LOC110193205</name>
</gene>
<name>A0A6P5IET9_PHACI</name>
<dbReference type="InParanoid" id="A0A6P5IET9"/>
<dbReference type="KEGG" id="pcw:110193205"/>
<accession>A0A6P5IET9</accession>
<dbReference type="Proteomes" id="UP000515140">
    <property type="component" value="Unplaced"/>
</dbReference>
<proteinExistence type="predicted"/>
<evidence type="ECO:0000313" key="3">
    <source>
        <dbReference type="RefSeq" id="XP_020820515.1"/>
    </source>
</evidence>
<feature type="region of interest" description="Disordered" evidence="1">
    <location>
        <begin position="102"/>
        <end position="182"/>
    </location>
</feature>
<organism evidence="2 3">
    <name type="scientific">Phascolarctos cinereus</name>
    <name type="common">Koala</name>
    <dbReference type="NCBI Taxonomy" id="38626"/>
    <lineage>
        <taxon>Eukaryota</taxon>
        <taxon>Metazoa</taxon>
        <taxon>Chordata</taxon>
        <taxon>Craniata</taxon>
        <taxon>Vertebrata</taxon>
        <taxon>Euteleostomi</taxon>
        <taxon>Mammalia</taxon>
        <taxon>Metatheria</taxon>
        <taxon>Diprotodontia</taxon>
        <taxon>Phascolarctidae</taxon>
        <taxon>Phascolarctos</taxon>
    </lineage>
</organism>